<dbReference type="AlphaFoldDB" id="L0GSB6"/>
<keyword evidence="1" id="KW-0472">Membrane</keyword>
<dbReference type="RefSeq" id="WP_015279041.1">
    <property type="nucleotide sequence ID" value="NC_019940.1"/>
</dbReference>
<dbReference type="STRING" id="765912.Thimo_0014"/>
<feature type="transmembrane region" description="Helical" evidence="1">
    <location>
        <begin position="93"/>
        <end position="113"/>
    </location>
</feature>
<feature type="transmembrane region" description="Helical" evidence="1">
    <location>
        <begin position="152"/>
        <end position="172"/>
    </location>
</feature>
<keyword evidence="1" id="KW-1133">Transmembrane helix</keyword>
<protein>
    <submittedName>
        <fullName evidence="2">Uncharacterized protein</fullName>
    </submittedName>
</protein>
<reference evidence="2 3" key="1">
    <citation type="submission" date="2011-09" db="EMBL/GenBank/DDBJ databases">
        <title>Complete sequence of chromosome of Thioflavicoccus mobilis 8321.</title>
        <authorList>
            <consortium name="US DOE Joint Genome Institute"/>
            <person name="Lucas S."/>
            <person name="Han J."/>
            <person name="Lapidus A."/>
            <person name="Cheng J.-F."/>
            <person name="Goodwin L."/>
            <person name="Pitluck S."/>
            <person name="Peters L."/>
            <person name="Ovchinnikova G."/>
            <person name="Lu M."/>
            <person name="Detter J.C."/>
            <person name="Han C."/>
            <person name="Tapia R."/>
            <person name="Land M."/>
            <person name="Hauser L."/>
            <person name="Kyrpides N."/>
            <person name="Ivanova N."/>
            <person name="Pagani I."/>
            <person name="Vogl K."/>
            <person name="Liu Z."/>
            <person name="Imhoff J."/>
            <person name="Thiel V."/>
            <person name="Frigaard N.-U."/>
            <person name="Bryant D."/>
            <person name="Woyke T."/>
        </authorList>
    </citation>
    <scope>NUCLEOTIDE SEQUENCE [LARGE SCALE GENOMIC DNA]</scope>
    <source>
        <strain evidence="2 3">8321</strain>
    </source>
</reference>
<proteinExistence type="predicted"/>
<dbReference type="HOGENOM" id="CLU_011615_3_0_6"/>
<dbReference type="InterPro" id="IPR011990">
    <property type="entry name" value="TPR-like_helical_dom_sf"/>
</dbReference>
<dbReference type="PATRIC" id="fig|765912.4.peg.12"/>
<gene>
    <name evidence="2" type="ORF">Thimo_0014</name>
</gene>
<feature type="transmembrane region" description="Helical" evidence="1">
    <location>
        <begin position="305"/>
        <end position="323"/>
    </location>
</feature>
<evidence type="ECO:0000313" key="3">
    <source>
        <dbReference type="Proteomes" id="UP000010816"/>
    </source>
</evidence>
<dbReference type="eggNOG" id="COG0457">
    <property type="taxonomic scope" value="Bacteria"/>
</dbReference>
<feature type="transmembrane region" description="Helical" evidence="1">
    <location>
        <begin position="125"/>
        <end position="146"/>
    </location>
</feature>
<dbReference type="Gene3D" id="1.25.40.10">
    <property type="entry name" value="Tetratricopeptide repeat domain"/>
    <property type="match status" value="1"/>
</dbReference>
<dbReference type="EMBL" id="CP003051">
    <property type="protein sequence ID" value="AGA88891.1"/>
    <property type="molecule type" value="Genomic_DNA"/>
</dbReference>
<evidence type="ECO:0000256" key="1">
    <source>
        <dbReference type="SAM" id="Phobius"/>
    </source>
</evidence>
<dbReference type="Proteomes" id="UP000010816">
    <property type="component" value="Chromosome"/>
</dbReference>
<feature type="transmembrane region" description="Helical" evidence="1">
    <location>
        <begin position="204"/>
        <end position="222"/>
    </location>
</feature>
<dbReference type="SUPFAM" id="SSF48452">
    <property type="entry name" value="TPR-like"/>
    <property type="match status" value="1"/>
</dbReference>
<keyword evidence="3" id="KW-1185">Reference proteome</keyword>
<evidence type="ECO:0000313" key="2">
    <source>
        <dbReference type="EMBL" id="AGA88891.1"/>
    </source>
</evidence>
<dbReference type="KEGG" id="tmb:Thimo_0014"/>
<dbReference type="OrthoDB" id="8566379at2"/>
<feature type="transmembrane region" description="Helical" evidence="1">
    <location>
        <begin position="9"/>
        <end position="27"/>
    </location>
</feature>
<feature type="transmembrane region" description="Helical" evidence="1">
    <location>
        <begin position="329"/>
        <end position="348"/>
    </location>
</feature>
<name>L0GSB6_9GAMM</name>
<feature type="transmembrane region" description="Helical" evidence="1">
    <location>
        <begin position="360"/>
        <end position="377"/>
    </location>
</feature>
<accession>L0GSB6</accession>
<keyword evidence="1" id="KW-0812">Transmembrane</keyword>
<feature type="transmembrane region" description="Helical" evidence="1">
    <location>
        <begin position="383"/>
        <end position="400"/>
    </location>
</feature>
<sequence length="642" mass="72210">MRQKTQASYFKFIGPLLVVLVTTFFVYEQGIHGSLFYDDHLFLDALENIDSFDDASRFVADGAGGPLGRPIALVSFLPHAGDWPATSVEARRINVIIHLLNGTLLFALGYMILRLRDQKASRTSYWIAFGAASLWLVMPILASTSLITVQRWTSLAMLFGLMGLVVFVYGYFLQSRQPIRALLIQGLGLGFGTLLAVFTKESGALFPVYALLIDAVLLQTLMAPAPIRWLRRGALWLALFALLAYLSPLYRDWFSVSSFRGWSSFERLQTEVVLLWQYLYMAFFPLPTAFSPFHEDVTLVQGWQLPALSAFGFIILTAIAFTIRKRNPWPLFALLWFFTGHLIESTVIQLELMFEHRNYLAIYGFCLALAAIAWQLPQRYARLGPAVFASYTLLLALILYGTTSIWGQPLVAAENWAKRHPQSPRAINYLAETYHEALGYIGPVLPQLDLAADNCSQCTHIKFQILLYLCGKSEESDIARRFEEVLESAPTARRTNGILDGLYPLQELLALNACPPLTAADAIKLPLILLDNPQYSAWEYQVYAHFHVAYFAKEMGDLETAYSHLAEAERLSPKTLPILQMQLHLLLKEHRYDEALAAIERRRKVAHDRFMTDDVLDELAASVREAAAKAKTANSPPDAPAT</sequence>
<organism evidence="2 3">
    <name type="scientific">Thioflavicoccus mobilis 8321</name>
    <dbReference type="NCBI Taxonomy" id="765912"/>
    <lineage>
        <taxon>Bacteria</taxon>
        <taxon>Pseudomonadati</taxon>
        <taxon>Pseudomonadota</taxon>
        <taxon>Gammaproteobacteria</taxon>
        <taxon>Chromatiales</taxon>
        <taxon>Chromatiaceae</taxon>
        <taxon>Thioflavicoccus</taxon>
    </lineage>
</organism>
<feature type="transmembrane region" description="Helical" evidence="1">
    <location>
        <begin position="234"/>
        <end position="253"/>
    </location>
</feature>
<feature type="transmembrane region" description="Helical" evidence="1">
    <location>
        <begin position="179"/>
        <end position="198"/>
    </location>
</feature>